<evidence type="ECO:0000313" key="1">
    <source>
        <dbReference type="EMBL" id="CEN34269.1"/>
    </source>
</evidence>
<proteinExistence type="predicted"/>
<organism evidence="1 2">
    <name type="scientific">Capnocytophaga canimorsus</name>
    <dbReference type="NCBI Taxonomy" id="28188"/>
    <lineage>
        <taxon>Bacteria</taxon>
        <taxon>Pseudomonadati</taxon>
        <taxon>Bacteroidota</taxon>
        <taxon>Flavobacteriia</taxon>
        <taxon>Flavobacteriales</taxon>
        <taxon>Flavobacteriaceae</taxon>
        <taxon>Capnocytophaga</taxon>
    </lineage>
</organism>
<dbReference type="GeneID" id="69580407"/>
<name>A0A0B7H6X2_9FLAO</name>
<evidence type="ECO:0000313" key="2">
    <source>
        <dbReference type="Proteomes" id="UP000044026"/>
    </source>
</evidence>
<sequence>MNYILPFSAVVIGFLLAVFFKPKENKYVKLLLSFSGAYLLGLTVFTLLPEVYHLHGEHNHNALKHTGTFILLGILLQIVLEFFSQGAEHGHIHTHSHTQKSFPIALFISLSTHSLLEGFPLTHSHELVYGIFVHKLPIAFVLSAFFINTGVSKLKTAGFLFLFGLMTPLGTFLSDYVPFLANYHTELSAMVIGIFLHISTMILFESAEGHKFNSFKMMSILLGFLIAYFT</sequence>
<accession>A0A0B7H6X2</accession>
<dbReference type="EMBL" id="CDOE01000048">
    <property type="protein sequence ID" value="CEN34269.1"/>
    <property type="molecule type" value="Genomic_DNA"/>
</dbReference>
<dbReference type="Proteomes" id="UP000044026">
    <property type="component" value="Unassembled WGS sequence"/>
</dbReference>
<dbReference type="AlphaFoldDB" id="A0A0B7H6X2"/>
<protein>
    <submittedName>
        <fullName evidence="1">Uncharacterized protein</fullName>
    </submittedName>
</protein>
<reference evidence="1 2" key="1">
    <citation type="submission" date="2015-01" db="EMBL/GenBank/DDBJ databases">
        <authorList>
            <person name="Xiang T."/>
            <person name="Song Y."/>
            <person name="Huang L."/>
            <person name="Wang B."/>
            <person name="Wu P."/>
        </authorList>
    </citation>
    <scope>NUCLEOTIDE SEQUENCE [LARGE SCALE GENOMIC DNA]</scope>
    <source>
        <strain evidence="1 2">Cc12</strain>
    </source>
</reference>
<dbReference type="RefSeq" id="WP_041999392.1">
    <property type="nucleotide sequence ID" value="NZ_CP022382.1"/>
</dbReference>
<gene>
    <name evidence="1" type="ORF">CCAN12_520018</name>
</gene>